<dbReference type="GO" id="GO:0008765">
    <property type="term" value="F:UDP-N-acetylmuramoylalanyl-D-glutamate-2,6-diaminopimelate ligase activity"/>
    <property type="evidence" value="ECO:0007669"/>
    <property type="project" value="UniProtKB-EC"/>
</dbReference>
<dbReference type="Pfam" id="PF02875">
    <property type="entry name" value="Mur_ligase_C"/>
    <property type="match status" value="1"/>
</dbReference>
<dbReference type="SUPFAM" id="SSF53244">
    <property type="entry name" value="MurD-like peptide ligases, peptide-binding domain"/>
    <property type="match status" value="1"/>
</dbReference>
<accession>A0A645G4N1</accession>
<dbReference type="PANTHER" id="PTHR23135:SF4">
    <property type="entry name" value="UDP-N-ACETYLMURAMOYL-L-ALANYL-D-GLUTAMATE--2,6-DIAMINOPIMELATE LIGASE MURE HOMOLOG, CHLOROPLASTIC"/>
    <property type="match status" value="1"/>
</dbReference>
<gene>
    <name evidence="2" type="primary">murE_50</name>
    <name evidence="2" type="ORF">SDC9_168475</name>
</gene>
<evidence type="ECO:0000259" key="1">
    <source>
        <dbReference type="Pfam" id="PF02875"/>
    </source>
</evidence>
<dbReference type="PANTHER" id="PTHR23135">
    <property type="entry name" value="MUR LIGASE FAMILY MEMBER"/>
    <property type="match status" value="1"/>
</dbReference>
<feature type="domain" description="Mur ligase C-terminal" evidence="1">
    <location>
        <begin position="2"/>
        <end position="97"/>
    </location>
</feature>
<dbReference type="InterPro" id="IPR036615">
    <property type="entry name" value="Mur_ligase_C_dom_sf"/>
</dbReference>
<dbReference type="AlphaFoldDB" id="A0A645G4N1"/>
<dbReference type="EMBL" id="VSSQ01068987">
    <property type="protein sequence ID" value="MPN21096.1"/>
    <property type="molecule type" value="Genomic_DNA"/>
</dbReference>
<organism evidence="2">
    <name type="scientific">bioreactor metagenome</name>
    <dbReference type="NCBI Taxonomy" id="1076179"/>
    <lineage>
        <taxon>unclassified sequences</taxon>
        <taxon>metagenomes</taxon>
        <taxon>ecological metagenomes</taxon>
    </lineage>
</organism>
<comment type="caution">
    <text evidence="2">The sequence shown here is derived from an EMBL/GenBank/DDBJ whole genome shotgun (WGS) entry which is preliminary data.</text>
</comment>
<dbReference type="Gene3D" id="3.90.190.20">
    <property type="entry name" value="Mur ligase, C-terminal domain"/>
    <property type="match status" value="1"/>
</dbReference>
<dbReference type="InterPro" id="IPR004101">
    <property type="entry name" value="Mur_ligase_C"/>
</dbReference>
<keyword evidence="2" id="KW-0436">Ligase</keyword>
<reference evidence="2" key="1">
    <citation type="submission" date="2019-08" db="EMBL/GenBank/DDBJ databases">
        <authorList>
            <person name="Kucharzyk K."/>
            <person name="Murdoch R.W."/>
            <person name="Higgins S."/>
            <person name="Loffler F."/>
        </authorList>
    </citation>
    <scope>NUCLEOTIDE SEQUENCE</scope>
</reference>
<protein>
    <submittedName>
        <fullName evidence="2">UDP-N-acetylmuramoyl-L-alanyl-D-glutamate--2, 6-diaminopimelate ligase</fullName>
        <ecNumber evidence="2">6.3.2.13</ecNumber>
    </submittedName>
</protein>
<dbReference type="EC" id="6.3.2.13" evidence="2"/>
<name>A0A645G4N1_9ZZZZ</name>
<proteinExistence type="predicted"/>
<sequence length="127" mass="13758">MKECSKGRLVTLFGCGGDRDKTKRPKMGAAAAALSDFLVITSDNPRSEEPESIIQDILTGISGDTAPYIVIANRVQAIHWAIANAKPGDTILLAGKGHETYQELKDGRIHLDEREVVAEALNKKTLD</sequence>
<evidence type="ECO:0000313" key="2">
    <source>
        <dbReference type="EMBL" id="MPN21096.1"/>
    </source>
</evidence>